<evidence type="ECO:0000313" key="8">
    <source>
        <dbReference type="Proteomes" id="UP000078397"/>
    </source>
</evidence>
<dbReference type="GO" id="GO:0006351">
    <property type="term" value="P:DNA-templated transcription"/>
    <property type="evidence" value="ECO:0007669"/>
    <property type="project" value="InterPro"/>
</dbReference>
<dbReference type="GO" id="GO:0000981">
    <property type="term" value="F:DNA-binding transcription factor activity, RNA polymerase II-specific"/>
    <property type="evidence" value="ECO:0007669"/>
    <property type="project" value="InterPro"/>
</dbReference>
<sequence>MAMSARFSTNPIFEKIAPIERAAPYFKESQAFLNLRDISVSTIQACVLLGAVSISDGEAAAESVFYSAACRIANCLDLPNMHSPSPIIRDLNFRVYWTLCMIDVWSSDGMNLPRQMTRRQDVPLPMDEEAFLSLSPGNTSDLDLLMNPDRDNSLLAQMIKLNSILLEVNDYIKDLTTTQLSLISEQRVADLSQKLDNWLIALPHHMRDTPENLKAYAAKGLGRIFVAIYLGYYHFGQLLFYQYLDEQQRGLINSSTVQEGVQKCKYHAMCLSRIIDAAMDTPGCDVKYTMVGHITVVASSIHIHTLLFETDEKQIGEARGQLERNFNHLVGLRKYWVALEVCFSRLKTFHELCLKSMDTSYRMDRWMLRFLTEFARPIEAEERQDGENSDLDFNTWIGDSIGWSNWDGTSAQVDASYS</sequence>
<evidence type="ECO:0000256" key="2">
    <source>
        <dbReference type="ARBA" id="ARBA00022723"/>
    </source>
</evidence>
<evidence type="ECO:0000313" key="7">
    <source>
        <dbReference type="EMBL" id="OAQ73652.1"/>
    </source>
</evidence>
<name>A0A179G780_METCM</name>
<dbReference type="GO" id="GO:0008270">
    <property type="term" value="F:zinc ion binding"/>
    <property type="evidence" value="ECO:0007669"/>
    <property type="project" value="InterPro"/>
</dbReference>
<keyword evidence="3" id="KW-0805">Transcription regulation</keyword>
<comment type="caution">
    <text evidence="7">The sequence shown here is derived from an EMBL/GenBank/DDBJ whole genome shotgun (WGS) entry which is preliminary data.</text>
</comment>
<dbReference type="GO" id="GO:0003677">
    <property type="term" value="F:DNA binding"/>
    <property type="evidence" value="ECO:0007669"/>
    <property type="project" value="InterPro"/>
</dbReference>
<dbReference type="InterPro" id="IPR050815">
    <property type="entry name" value="TF_fung"/>
</dbReference>
<reference evidence="7 8" key="1">
    <citation type="journal article" date="2016" name="PLoS Pathog.">
        <title>Biosynthesis of antibiotic leucinostatins in bio-control fungus Purpureocillium lilacinum and their inhibition on phytophthora revealed by genome mining.</title>
        <authorList>
            <person name="Wang G."/>
            <person name="Liu Z."/>
            <person name="Lin R."/>
            <person name="Li E."/>
            <person name="Mao Z."/>
            <person name="Ling J."/>
            <person name="Yang Y."/>
            <person name="Yin W.B."/>
            <person name="Xie B."/>
        </authorList>
    </citation>
    <scope>NUCLEOTIDE SEQUENCE [LARGE SCALE GENOMIC DNA]</scope>
    <source>
        <strain evidence="7">170</strain>
    </source>
</reference>
<dbReference type="OrthoDB" id="1924787at2759"/>
<evidence type="ECO:0000256" key="1">
    <source>
        <dbReference type="ARBA" id="ARBA00004123"/>
    </source>
</evidence>
<dbReference type="InterPro" id="IPR007219">
    <property type="entry name" value="XnlR_reg_dom"/>
</dbReference>
<keyword evidence="8" id="KW-1185">Reference proteome</keyword>
<organism evidence="7 8">
    <name type="scientific">Pochonia chlamydosporia 170</name>
    <dbReference type="NCBI Taxonomy" id="1380566"/>
    <lineage>
        <taxon>Eukaryota</taxon>
        <taxon>Fungi</taxon>
        <taxon>Dikarya</taxon>
        <taxon>Ascomycota</taxon>
        <taxon>Pezizomycotina</taxon>
        <taxon>Sordariomycetes</taxon>
        <taxon>Hypocreomycetidae</taxon>
        <taxon>Hypocreales</taxon>
        <taxon>Clavicipitaceae</taxon>
        <taxon>Pochonia</taxon>
    </lineage>
</organism>
<proteinExistence type="predicted"/>
<dbReference type="AlphaFoldDB" id="A0A179G780"/>
<evidence type="ECO:0000259" key="6">
    <source>
        <dbReference type="Pfam" id="PF04082"/>
    </source>
</evidence>
<dbReference type="GeneID" id="28854825"/>
<comment type="subcellular location">
    <subcellularLocation>
        <location evidence="1">Nucleus</location>
    </subcellularLocation>
</comment>
<feature type="domain" description="Xylanolytic transcriptional activator regulatory" evidence="6">
    <location>
        <begin position="2"/>
        <end position="198"/>
    </location>
</feature>
<keyword evidence="5" id="KW-0539">Nucleus</keyword>
<protein>
    <submittedName>
        <fullName evidence="7">C6 transcription factor</fullName>
    </submittedName>
</protein>
<dbReference type="PANTHER" id="PTHR47338">
    <property type="entry name" value="ZN(II)2CYS6 TRANSCRIPTION FACTOR (EUROFUNG)-RELATED"/>
    <property type="match status" value="1"/>
</dbReference>
<dbReference type="RefSeq" id="XP_018149735.1">
    <property type="nucleotide sequence ID" value="XM_018290831.1"/>
</dbReference>
<accession>A0A179G780</accession>
<dbReference type="Proteomes" id="UP000078397">
    <property type="component" value="Unassembled WGS sequence"/>
</dbReference>
<evidence type="ECO:0000256" key="5">
    <source>
        <dbReference type="ARBA" id="ARBA00023242"/>
    </source>
</evidence>
<dbReference type="PANTHER" id="PTHR47338:SF16">
    <property type="entry name" value="TRANSCRIPTION FACTOR, PUTATIVE (AFU_ORTHOLOGUE AFUA_2G09360)-RELATED"/>
    <property type="match status" value="1"/>
</dbReference>
<keyword evidence="2" id="KW-0479">Metal-binding</keyword>
<dbReference type="EMBL" id="LSBJ02000001">
    <property type="protein sequence ID" value="OAQ73652.1"/>
    <property type="molecule type" value="Genomic_DNA"/>
</dbReference>
<evidence type="ECO:0000256" key="3">
    <source>
        <dbReference type="ARBA" id="ARBA00023015"/>
    </source>
</evidence>
<dbReference type="KEGG" id="pchm:VFPPC_13054"/>
<dbReference type="GO" id="GO:0005634">
    <property type="term" value="C:nucleus"/>
    <property type="evidence" value="ECO:0007669"/>
    <property type="project" value="UniProtKB-SubCell"/>
</dbReference>
<gene>
    <name evidence="7" type="ORF">VFPPC_13054</name>
</gene>
<keyword evidence="4" id="KW-0804">Transcription</keyword>
<dbReference type="Pfam" id="PF04082">
    <property type="entry name" value="Fungal_trans"/>
    <property type="match status" value="1"/>
</dbReference>
<dbReference type="CDD" id="cd12148">
    <property type="entry name" value="fungal_TF_MHR"/>
    <property type="match status" value="1"/>
</dbReference>
<evidence type="ECO:0000256" key="4">
    <source>
        <dbReference type="ARBA" id="ARBA00023163"/>
    </source>
</evidence>